<proteinExistence type="inferred from homology"/>
<evidence type="ECO:0000313" key="10">
    <source>
        <dbReference type="Proteomes" id="UP000651050"/>
    </source>
</evidence>
<dbReference type="PANTHER" id="PTHR43133">
    <property type="entry name" value="RNA POLYMERASE ECF-TYPE SIGMA FACTO"/>
    <property type="match status" value="1"/>
</dbReference>
<dbReference type="Pfam" id="PF04542">
    <property type="entry name" value="Sigma70_r2"/>
    <property type="match status" value="1"/>
</dbReference>
<dbReference type="GO" id="GO:0006352">
    <property type="term" value="P:DNA-templated transcription initiation"/>
    <property type="evidence" value="ECO:0007669"/>
    <property type="project" value="InterPro"/>
</dbReference>
<keyword evidence="3" id="KW-0805">Transcription regulation</keyword>
<dbReference type="Gene3D" id="3.10.450.50">
    <property type="match status" value="1"/>
</dbReference>
<keyword evidence="4" id="KW-0731">Sigma factor</keyword>
<organism evidence="9 10">
    <name type="scientific">Caenimonas aquaedulcis</name>
    <dbReference type="NCBI Taxonomy" id="2793270"/>
    <lineage>
        <taxon>Bacteria</taxon>
        <taxon>Pseudomonadati</taxon>
        <taxon>Pseudomonadota</taxon>
        <taxon>Betaproteobacteria</taxon>
        <taxon>Burkholderiales</taxon>
        <taxon>Comamonadaceae</taxon>
        <taxon>Caenimonas</taxon>
    </lineage>
</organism>
<comment type="similarity">
    <text evidence="1">Belongs to the sigma-70 factor family. ECF subfamily.</text>
</comment>
<name>A0A931H5I9_9BURK</name>
<dbReference type="PANTHER" id="PTHR43133:SF8">
    <property type="entry name" value="RNA POLYMERASE SIGMA FACTOR HI_1459-RELATED"/>
    <property type="match status" value="1"/>
</dbReference>
<dbReference type="NCBIfam" id="TIGR02937">
    <property type="entry name" value="sigma70-ECF"/>
    <property type="match status" value="1"/>
</dbReference>
<feature type="domain" description="RNA polymerase sigma factor 70 region 4 type 2" evidence="8">
    <location>
        <begin position="114"/>
        <end position="162"/>
    </location>
</feature>
<comment type="caution">
    <text evidence="9">The sequence shown here is derived from an EMBL/GenBank/DDBJ whole genome shotgun (WGS) entry which is preliminary data.</text>
</comment>
<dbReference type="SUPFAM" id="SSF88659">
    <property type="entry name" value="Sigma3 and sigma4 domains of RNA polymerase sigma factors"/>
    <property type="match status" value="1"/>
</dbReference>
<reference evidence="9" key="1">
    <citation type="submission" date="2020-11" db="EMBL/GenBank/DDBJ databases">
        <title>Bacterial whole genome sequence for Caenimonas sp. DR4.4.</title>
        <authorList>
            <person name="Le V."/>
            <person name="Ko S.-R."/>
            <person name="Ahn C.-Y."/>
            <person name="Oh H.-M."/>
        </authorList>
    </citation>
    <scope>NUCLEOTIDE SEQUENCE</scope>
    <source>
        <strain evidence="9">DR4.4</strain>
    </source>
</reference>
<dbReference type="Gene3D" id="1.10.1740.10">
    <property type="match status" value="1"/>
</dbReference>
<comment type="subunit">
    <text evidence="2">Interacts transiently with the RNA polymerase catalytic core formed by RpoA, RpoB, RpoC and RpoZ (2 alpha, 1 beta, 1 beta' and 1 omega subunit) to form the RNA polymerase holoenzyme that can initiate transcription.</text>
</comment>
<evidence type="ECO:0000256" key="4">
    <source>
        <dbReference type="ARBA" id="ARBA00023082"/>
    </source>
</evidence>
<dbReference type="SUPFAM" id="SSF88946">
    <property type="entry name" value="Sigma2 domain of RNA polymerase sigma factors"/>
    <property type="match status" value="1"/>
</dbReference>
<keyword evidence="6" id="KW-0804">Transcription</keyword>
<dbReference type="InterPro" id="IPR039425">
    <property type="entry name" value="RNA_pol_sigma-70-like"/>
</dbReference>
<dbReference type="InterPro" id="IPR014284">
    <property type="entry name" value="RNA_pol_sigma-70_dom"/>
</dbReference>
<sequence length="293" mass="32425">MKTPDPTLPDPDFPQLMAQLRARLHRYCARMTGSTLDGEDVVQDTLIKANERYDAAAVQNVEGWLFRIAHNASMDFLRQRTRDQAVLAWGKDVEGLPGAGEEADRRHVATAALRTFMRLPPAQRSAVILADVLGYALEETADVMATTVPAVKAALHRGRTRLKELSQQPEDAAAPPPLTAQDQALLAAYAERFNARDFDGLREMLAEEVRLDLVARRKPMQMRDGEYFSRYAMTQGLRVTPMNVEGRPGLWVDTQAEEGAGAPGYAVVLAWQGGKVTGIRDFRYARYAGEGLA</sequence>
<dbReference type="Pfam" id="PF08281">
    <property type="entry name" value="Sigma70_r4_2"/>
    <property type="match status" value="1"/>
</dbReference>
<accession>A0A931H5I9</accession>
<dbReference type="InterPro" id="IPR007627">
    <property type="entry name" value="RNA_pol_sigma70_r2"/>
</dbReference>
<evidence type="ECO:0000259" key="7">
    <source>
        <dbReference type="Pfam" id="PF04542"/>
    </source>
</evidence>
<dbReference type="InterPro" id="IPR013249">
    <property type="entry name" value="RNA_pol_sigma70_r4_t2"/>
</dbReference>
<evidence type="ECO:0000256" key="6">
    <source>
        <dbReference type="ARBA" id="ARBA00023163"/>
    </source>
</evidence>
<protein>
    <submittedName>
        <fullName evidence="9">Sigma-70 family RNA polymerase sigma factor</fullName>
    </submittedName>
</protein>
<dbReference type="SUPFAM" id="SSF54427">
    <property type="entry name" value="NTF2-like"/>
    <property type="match status" value="1"/>
</dbReference>
<evidence type="ECO:0000256" key="2">
    <source>
        <dbReference type="ARBA" id="ARBA00011344"/>
    </source>
</evidence>
<dbReference type="InterPro" id="IPR013324">
    <property type="entry name" value="RNA_pol_sigma_r3/r4-like"/>
</dbReference>
<dbReference type="InterPro" id="IPR036388">
    <property type="entry name" value="WH-like_DNA-bd_sf"/>
</dbReference>
<dbReference type="InterPro" id="IPR013325">
    <property type="entry name" value="RNA_pol_sigma_r2"/>
</dbReference>
<evidence type="ECO:0000256" key="3">
    <source>
        <dbReference type="ARBA" id="ARBA00023015"/>
    </source>
</evidence>
<evidence type="ECO:0000259" key="8">
    <source>
        <dbReference type="Pfam" id="PF08281"/>
    </source>
</evidence>
<keyword evidence="5" id="KW-0238">DNA-binding</keyword>
<dbReference type="Proteomes" id="UP000651050">
    <property type="component" value="Unassembled WGS sequence"/>
</dbReference>
<dbReference type="AlphaFoldDB" id="A0A931H5I9"/>
<evidence type="ECO:0000256" key="5">
    <source>
        <dbReference type="ARBA" id="ARBA00023125"/>
    </source>
</evidence>
<dbReference type="GO" id="GO:0003677">
    <property type="term" value="F:DNA binding"/>
    <property type="evidence" value="ECO:0007669"/>
    <property type="project" value="UniProtKB-KW"/>
</dbReference>
<dbReference type="GO" id="GO:0016987">
    <property type="term" value="F:sigma factor activity"/>
    <property type="evidence" value="ECO:0007669"/>
    <property type="project" value="UniProtKB-KW"/>
</dbReference>
<evidence type="ECO:0000313" key="9">
    <source>
        <dbReference type="EMBL" id="MBG9389009.1"/>
    </source>
</evidence>
<gene>
    <name evidence="9" type="ORF">I5803_13320</name>
</gene>
<evidence type="ECO:0000256" key="1">
    <source>
        <dbReference type="ARBA" id="ARBA00010641"/>
    </source>
</evidence>
<dbReference type="Gene3D" id="1.10.10.10">
    <property type="entry name" value="Winged helix-like DNA-binding domain superfamily/Winged helix DNA-binding domain"/>
    <property type="match status" value="1"/>
</dbReference>
<dbReference type="EMBL" id="JADWYS010000001">
    <property type="protein sequence ID" value="MBG9389009.1"/>
    <property type="molecule type" value="Genomic_DNA"/>
</dbReference>
<keyword evidence="10" id="KW-1185">Reference proteome</keyword>
<feature type="domain" description="RNA polymerase sigma-70 region 2" evidence="7">
    <location>
        <begin position="17"/>
        <end position="82"/>
    </location>
</feature>
<dbReference type="RefSeq" id="WP_231402415.1">
    <property type="nucleotide sequence ID" value="NZ_JADWYS010000001.1"/>
</dbReference>
<dbReference type="InterPro" id="IPR032710">
    <property type="entry name" value="NTF2-like_dom_sf"/>
</dbReference>